<feature type="signal peptide" evidence="2">
    <location>
        <begin position="1"/>
        <end position="18"/>
    </location>
</feature>
<dbReference type="Proteomes" id="UP001140510">
    <property type="component" value="Unassembled WGS sequence"/>
</dbReference>
<organism evidence="3 4">
    <name type="scientific">Didymella pomorum</name>
    <dbReference type="NCBI Taxonomy" id="749634"/>
    <lineage>
        <taxon>Eukaryota</taxon>
        <taxon>Fungi</taxon>
        <taxon>Dikarya</taxon>
        <taxon>Ascomycota</taxon>
        <taxon>Pezizomycotina</taxon>
        <taxon>Dothideomycetes</taxon>
        <taxon>Pleosporomycetidae</taxon>
        <taxon>Pleosporales</taxon>
        <taxon>Pleosporineae</taxon>
        <taxon>Didymellaceae</taxon>
        <taxon>Didymella</taxon>
    </lineage>
</organism>
<accession>A0A9W8ZGA2</accession>
<proteinExistence type="predicted"/>
<feature type="chain" id="PRO_5040765201" evidence="2">
    <location>
        <begin position="19"/>
        <end position="289"/>
    </location>
</feature>
<reference evidence="3" key="1">
    <citation type="submission" date="2022-10" db="EMBL/GenBank/DDBJ databases">
        <title>Tapping the CABI collections for fungal endophytes: first genome assemblies for Collariella, Neodidymelliopsis, Ascochyta clinopodiicola, Didymella pomorum, Didymosphaeria variabile, Neocosmospora piperis and Neocucurbitaria cava.</title>
        <authorList>
            <person name="Hill R."/>
        </authorList>
    </citation>
    <scope>NUCLEOTIDE SEQUENCE</scope>
    <source>
        <strain evidence="3">IMI 355091</strain>
    </source>
</reference>
<keyword evidence="4" id="KW-1185">Reference proteome</keyword>
<evidence type="ECO:0000256" key="2">
    <source>
        <dbReference type="SAM" id="SignalP"/>
    </source>
</evidence>
<evidence type="ECO:0000256" key="1">
    <source>
        <dbReference type="SAM" id="MobiDB-lite"/>
    </source>
</evidence>
<protein>
    <submittedName>
        <fullName evidence="3">Uncharacterized protein</fullName>
    </submittedName>
</protein>
<dbReference type="AlphaFoldDB" id="A0A9W8ZGA2"/>
<name>A0A9W8ZGA2_9PLEO</name>
<sequence>MARISATLLFAGIATAQAANYTTTVWMTNFAGTDKYGYVASVIDADAEHMTLSMDFDSDTNTTVLNIGGPGGNYTIGKTGFTVSTDMSRLFGGASTSGDFGYQVACTQPAEAAPSVTCALKVGDAYARAGRCNEDQVTRTRPGRNITSTITHTYGTGIWGPAGTETITQNFDMPPDTISTTPAWCTSDEVPATALEAPYTTPAAEFAVYQIVIYAGQEKLSAYSGSSVDVSTIPPSPSATAPSESSGVASTSAISSASTPPQSTGAAGKMGAAVPALAGFGVAAVMGML</sequence>
<evidence type="ECO:0000313" key="4">
    <source>
        <dbReference type="Proteomes" id="UP001140510"/>
    </source>
</evidence>
<gene>
    <name evidence="3" type="ORF">N0V91_004169</name>
</gene>
<feature type="compositionally biased region" description="Low complexity" evidence="1">
    <location>
        <begin position="238"/>
        <end position="264"/>
    </location>
</feature>
<feature type="region of interest" description="Disordered" evidence="1">
    <location>
        <begin position="226"/>
        <end position="268"/>
    </location>
</feature>
<comment type="caution">
    <text evidence="3">The sequence shown here is derived from an EMBL/GenBank/DDBJ whole genome shotgun (WGS) entry which is preliminary data.</text>
</comment>
<dbReference type="EMBL" id="JAPEVA010000023">
    <property type="protein sequence ID" value="KAJ4407003.1"/>
    <property type="molecule type" value="Genomic_DNA"/>
</dbReference>
<dbReference type="OrthoDB" id="3776815at2759"/>
<keyword evidence="2" id="KW-0732">Signal</keyword>
<evidence type="ECO:0000313" key="3">
    <source>
        <dbReference type="EMBL" id="KAJ4407003.1"/>
    </source>
</evidence>